<evidence type="ECO:0008006" key="5">
    <source>
        <dbReference type="Google" id="ProtNLM"/>
    </source>
</evidence>
<name>A0AAV4HQK7_9GAST</name>
<reference evidence="3 4" key="1">
    <citation type="journal article" date="2021" name="Elife">
        <title>Chloroplast acquisition without the gene transfer in kleptoplastic sea slugs, Plakobranchus ocellatus.</title>
        <authorList>
            <person name="Maeda T."/>
            <person name="Takahashi S."/>
            <person name="Yoshida T."/>
            <person name="Shimamura S."/>
            <person name="Takaki Y."/>
            <person name="Nagai Y."/>
            <person name="Toyoda A."/>
            <person name="Suzuki Y."/>
            <person name="Arimoto A."/>
            <person name="Ishii H."/>
            <person name="Satoh N."/>
            <person name="Nishiyama T."/>
            <person name="Hasebe M."/>
            <person name="Maruyama T."/>
            <person name="Minagawa J."/>
            <person name="Obokata J."/>
            <person name="Shigenobu S."/>
        </authorList>
    </citation>
    <scope>NUCLEOTIDE SEQUENCE [LARGE SCALE GENOMIC DNA]</scope>
</reference>
<feature type="compositionally biased region" description="Basic and acidic residues" evidence="2">
    <location>
        <begin position="225"/>
        <end position="236"/>
    </location>
</feature>
<feature type="compositionally biased region" description="Polar residues" evidence="2">
    <location>
        <begin position="79"/>
        <end position="97"/>
    </location>
</feature>
<dbReference type="AlphaFoldDB" id="A0AAV4HQK7"/>
<keyword evidence="1" id="KW-0175">Coiled coil</keyword>
<feature type="compositionally biased region" description="Basic and acidic residues" evidence="2">
    <location>
        <begin position="295"/>
        <end position="304"/>
    </location>
</feature>
<evidence type="ECO:0000313" key="3">
    <source>
        <dbReference type="EMBL" id="GFS00035.1"/>
    </source>
</evidence>
<feature type="region of interest" description="Disordered" evidence="2">
    <location>
        <begin position="188"/>
        <end position="282"/>
    </location>
</feature>
<feature type="compositionally biased region" description="Low complexity" evidence="2">
    <location>
        <begin position="255"/>
        <end position="274"/>
    </location>
</feature>
<accession>A0AAV4HQK7</accession>
<gene>
    <name evidence="3" type="ORF">ElyMa_002806400</name>
</gene>
<dbReference type="EMBL" id="BMAT01005807">
    <property type="protein sequence ID" value="GFS00035.1"/>
    <property type="molecule type" value="Genomic_DNA"/>
</dbReference>
<feature type="compositionally biased region" description="Polar residues" evidence="2">
    <location>
        <begin position="194"/>
        <end position="210"/>
    </location>
</feature>
<comment type="caution">
    <text evidence="3">The sequence shown here is derived from an EMBL/GenBank/DDBJ whole genome shotgun (WGS) entry which is preliminary data.</text>
</comment>
<keyword evidence="4" id="KW-1185">Reference proteome</keyword>
<protein>
    <recommendedName>
        <fullName evidence="5">SUN domain-containing protein</fullName>
    </recommendedName>
</protein>
<proteinExistence type="predicted"/>
<evidence type="ECO:0000313" key="4">
    <source>
        <dbReference type="Proteomes" id="UP000762676"/>
    </source>
</evidence>
<evidence type="ECO:0000256" key="1">
    <source>
        <dbReference type="SAM" id="Coils"/>
    </source>
</evidence>
<feature type="region of interest" description="Disordered" evidence="2">
    <location>
        <begin position="43"/>
        <end position="168"/>
    </location>
</feature>
<sequence length="580" mass="62835">MAGLVFHAFENETYEFGEGGHTLDEFKNRNYRMTNNTDLVDSANEKRQHAHDQSSNSLAPLLASGSPEPDFSAGFETNIMPQSGNISVQGSLKSNGGFSPPPLPHTKSQPRVFSKKGKGVPIPDPRARGALDMSRSSDSEGWEMSVQESVDSGLRGESLGSPTSPPDWCLPGHFDLDESQEVQSCSYLKPIDSPTPTQLGMFSFTENNAGSPTSPSSESTFPFQDRGESGRSRRFDSGIGGGEFEQGGSRRTRTTSDAPSSTSASSSYPRLSRLATHPEQHYEDIDAYRKYVQPDKSDLAETRRPANGVLSREGSHMPKMNISGVTNAESQDHVIATRIQQIVYIDSKTLLQNTTKCISNHKVHIDEHESSSIPASGFGNNTGSVKSLDGLEKRIADLQKNLENLEKENSNLKADLEKIKGDVRGEVQPLYKEVAHLRITQRDTVQSITEMDDRLTSGIANISLTPGPQGPVGLADFSTCIFQSIAQHAVASDGEPTNSPYVPLAGTIEDPVVIFAYCSMSGAQTKQLDVSAGKGGGPSNRPIPELRYRCVCRGTVTGQSNTKCQVNAIVCPKLQRDNIP</sequence>
<feature type="compositionally biased region" description="Low complexity" evidence="2">
    <location>
        <begin position="211"/>
        <end position="223"/>
    </location>
</feature>
<feature type="coiled-coil region" evidence="1">
    <location>
        <begin position="388"/>
        <end position="422"/>
    </location>
</feature>
<feature type="compositionally biased region" description="Basic and acidic residues" evidence="2">
    <location>
        <begin position="43"/>
        <end position="52"/>
    </location>
</feature>
<evidence type="ECO:0000256" key="2">
    <source>
        <dbReference type="SAM" id="MobiDB-lite"/>
    </source>
</evidence>
<dbReference type="Proteomes" id="UP000762676">
    <property type="component" value="Unassembled WGS sequence"/>
</dbReference>
<organism evidence="3 4">
    <name type="scientific">Elysia marginata</name>
    <dbReference type="NCBI Taxonomy" id="1093978"/>
    <lineage>
        <taxon>Eukaryota</taxon>
        <taxon>Metazoa</taxon>
        <taxon>Spiralia</taxon>
        <taxon>Lophotrochozoa</taxon>
        <taxon>Mollusca</taxon>
        <taxon>Gastropoda</taxon>
        <taxon>Heterobranchia</taxon>
        <taxon>Euthyneura</taxon>
        <taxon>Panpulmonata</taxon>
        <taxon>Sacoglossa</taxon>
        <taxon>Placobranchoidea</taxon>
        <taxon>Plakobranchidae</taxon>
        <taxon>Elysia</taxon>
    </lineage>
</organism>
<feature type="region of interest" description="Disordered" evidence="2">
    <location>
        <begin position="295"/>
        <end position="319"/>
    </location>
</feature>